<organism evidence="1 2">
    <name type="scientific">Duganella levis</name>
    <dbReference type="NCBI Taxonomy" id="2692169"/>
    <lineage>
        <taxon>Bacteria</taxon>
        <taxon>Pseudomonadati</taxon>
        <taxon>Pseudomonadota</taxon>
        <taxon>Betaproteobacteria</taxon>
        <taxon>Burkholderiales</taxon>
        <taxon>Oxalobacteraceae</taxon>
        <taxon>Telluria group</taxon>
        <taxon>Duganella</taxon>
    </lineage>
</organism>
<sequence length="106" mass="11680">MLSLLLKIATMIFPLSPTRLLPLDLPSSVSLKFQLMIENVTPHSFECKEQLSDITQLLEVAHGVGLLSDEDNAHLLRQIEAKKADLAEGRAGPFGGDLPDWMRVEG</sequence>
<proteinExistence type="predicted"/>
<dbReference type="EMBL" id="WWCT01000001">
    <property type="protein sequence ID" value="MYN24820.1"/>
    <property type="molecule type" value="Genomic_DNA"/>
</dbReference>
<evidence type="ECO:0000313" key="2">
    <source>
        <dbReference type="Proteomes" id="UP000642144"/>
    </source>
</evidence>
<dbReference type="RefSeq" id="WP_161052983.1">
    <property type="nucleotide sequence ID" value="NZ_WWCT01000001.1"/>
</dbReference>
<dbReference type="Proteomes" id="UP000642144">
    <property type="component" value="Unassembled WGS sequence"/>
</dbReference>
<reference evidence="1 2" key="1">
    <citation type="submission" date="2019-12" db="EMBL/GenBank/DDBJ databases">
        <title>Novel species isolated from a subtropical stream in China.</title>
        <authorList>
            <person name="Lu H."/>
        </authorList>
    </citation>
    <scope>NUCLEOTIDE SEQUENCE [LARGE SCALE GENOMIC DNA]</scope>
    <source>
        <strain evidence="1 2">CY42W</strain>
    </source>
</reference>
<accession>A0ABW9VT71</accession>
<comment type="caution">
    <text evidence="1">The sequence shown here is derived from an EMBL/GenBank/DDBJ whole genome shotgun (WGS) entry which is preliminary data.</text>
</comment>
<keyword evidence="2" id="KW-1185">Reference proteome</keyword>
<name>A0ABW9VT71_9BURK</name>
<protein>
    <submittedName>
        <fullName evidence="1">Uncharacterized protein</fullName>
    </submittedName>
</protein>
<evidence type="ECO:0000313" key="1">
    <source>
        <dbReference type="EMBL" id="MYN24820.1"/>
    </source>
</evidence>
<gene>
    <name evidence="1" type="ORF">GTP69_00170</name>
</gene>